<gene>
    <name evidence="1" type="ORF">NDU88_008010</name>
</gene>
<protein>
    <submittedName>
        <fullName evidence="1">Uncharacterized protein</fullName>
    </submittedName>
</protein>
<sequence length="80" mass="9194">MYGHAPRPGDPAINQTMALEKRLLKLRPCRPKLVKCRNNASSGCGPLHRKQHPYILVPLVRVYCSARLKLLYLKLKQWTS</sequence>
<name>A0AAV7RRR7_PLEWA</name>
<dbReference type="EMBL" id="JANPWB010000009">
    <property type="protein sequence ID" value="KAJ1155277.1"/>
    <property type="molecule type" value="Genomic_DNA"/>
</dbReference>
<dbReference type="AlphaFoldDB" id="A0AAV7RRR7"/>
<comment type="caution">
    <text evidence="1">The sequence shown here is derived from an EMBL/GenBank/DDBJ whole genome shotgun (WGS) entry which is preliminary data.</text>
</comment>
<reference evidence="1" key="1">
    <citation type="journal article" date="2022" name="bioRxiv">
        <title>Sequencing and chromosome-scale assembly of the giantPleurodeles waltlgenome.</title>
        <authorList>
            <person name="Brown T."/>
            <person name="Elewa A."/>
            <person name="Iarovenko S."/>
            <person name="Subramanian E."/>
            <person name="Araus A.J."/>
            <person name="Petzold A."/>
            <person name="Susuki M."/>
            <person name="Suzuki K.-i.T."/>
            <person name="Hayashi T."/>
            <person name="Toyoda A."/>
            <person name="Oliveira C."/>
            <person name="Osipova E."/>
            <person name="Leigh N.D."/>
            <person name="Simon A."/>
            <person name="Yun M.H."/>
        </authorList>
    </citation>
    <scope>NUCLEOTIDE SEQUENCE</scope>
    <source>
        <strain evidence="1">20211129_DDA</strain>
        <tissue evidence="1">Liver</tissue>
    </source>
</reference>
<dbReference type="Proteomes" id="UP001066276">
    <property type="component" value="Chromosome 5"/>
</dbReference>
<evidence type="ECO:0000313" key="2">
    <source>
        <dbReference type="Proteomes" id="UP001066276"/>
    </source>
</evidence>
<evidence type="ECO:0000313" key="1">
    <source>
        <dbReference type="EMBL" id="KAJ1155277.1"/>
    </source>
</evidence>
<keyword evidence="2" id="KW-1185">Reference proteome</keyword>
<proteinExistence type="predicted"/>
<organism evidence="1 2">
    <name type="scientific">Pleurodeles waltl</name>
    <name type="common">Iberian ribbed newt</name>
    <dbReference type="NCBI Taxonomy" id="8319"/>
    <lineage>
        <taxon>Eukaryota</taxon>
        <taxon>Metazoa</taxon>
        <taxon>Chordata</taxon>
        <taxon>Craniata</taxon>
        <taxon>Vertebrata</taxon>
        <taxon>Euteleostomi</taxon>
        <taxon>Amphibia</taxon>
        <taxon>Batrachia</taxon>
        <taxon>Caudata</taxon>
        <taxon>Salamandroidea</taxon>
        <taxon>Salamandridae</taxon>
        <taxon>Pleurodelinae</taxon>
        <taxon>Pleurodeles</taxon>
    </lineage>
</organism>
<accession>A0AAV7RRR7</accession>